<feature type="compositionally biased region" description="Polar residues" evidence="4">
    <location>
        <begin position="1550"/>
        <end position="1563"/>
    </location>
</feature>
<gene>
    <name evidence="9" type="ORF">OXX778_LOCUS1411</name>
</gene>
<dbReference type="PANTHER" id="PTHR16166">
    <property type="entry name" value="VACUOLAR PROTEIN SORTING-ASSOCIATED PROTEIN VPS13"/>
    <property type="match status" value="1"/>
</dbReference>
<dbReference type="GO" id="GO:0045053">
    <property type="term" value="P:protein retention in Golgi apparatus"/>
    <property type="evidence" value="ECO:0007669"/>
    <property type="project" value="TreeGrafter"/>
</dbReference>
<dbReference type="Pfam" id="PF25037">
    <property type="entry name" value="VPS13_C"/>
    <property type="match status" value="1"/>
</dbReference>
<evidence type="ECO:0000256" key="1">
    <source>
        <dbReference type="ARBA" id="ARBA00006545"/>
    </source>
</evidence>
<dbReference type="InterPro" id="IPR026847">
    <property type="entry name" value="VPS13"/>
</dbReference>
<feature type="domain" description="VPS13-like middle region" evidence="6">
    <location>
        <begin position="1057"/>
        <end position="1821"/>
    </location>
</feature>
<sequence>MLLNLTLYDKVRLQKMTKSDFKKAEEHAIIMFEGLVASILNRYLSDYIDEVDYNNLKLGIFSGTLELLNIKIKPSAMYQFDLPVDVKSGTIGKLKINISWRNILTKPAVAILEDLFVLLGPFEEKINDPKRIEELSLAHKRKQLQEFEKLDKREIVESKEKGYAEKVQDTIINNIQVYVKNVHIRYEDKHSLKNKNVSFGLYLKEFKAETVDEDGKPNFMNADAKIIFKLGSLNGFNMYWNCDFGDHKDLFISTRDEFDPKKNDWVDKMKSSIESNQILNSKFENFMENNLVLDMRLTIRRTYDKENLALPKITFQSSVNAIEFVFQRIQYKSILELVDHYTMLNQHKKYVKFRPKEVNDKRLKIKQWWNYAFTSLAETSWRSYRKERISQSFKNYKLYMKKYEQKLLAQIKGKTLDQKDLDLLAMLEKELILESIFDIRNMLMDKYKLNQTTVETEKTQKADAFDRPLNYVQFRLILNFPLISLKLKNSGVEILRLNLKSIISRLEVKPVQNSVYFLLNTRGVDLYGIHYKNNFKSDFSQLVPIVKSTQDDSDIDQQATVLASENADDMLLIFCFETNPVKYENSEFSIRSKVSSVEIYYEKTAITELLRFFRTDLIDFGEVKKIKEVWSKAGVIYAVENHKQFHIKAELASPYFIIPVKGTYTEPGDSIIFFLGKTLIQSQVQPKLTNYTPESIEDLEKKFYDKLSMSISDVQVLLIPDGIDWKNYLMDYVKLNYLHHLLYPVSTQNNLYLSINPSYKKLPKLKLEADISSIKLNFSSDKITKILEFGKNFPLPDVPKSAVVITPVTQTQTNNKKIENKKLDKPDGNSNLFNLKTTGDEIEPDDEWNGPFNLPKYINGDPIPNYSQITCRFNIADFSIDLNQGEIEYLKFIFNSIKIDFVIAKYGVFFRAGLGDLKLIDKIHESVSTGESYTEILSSSSRGGEIIRFNFRQVDQDAPNFSSLYSKILTNILFDCSNIHVKCHRAAIVYFLNFFKSITDKLDSQPNVPIEPKNDESTQKEDLVVIEYPDDVVEFNLIAKMNELTWNMFDTNVNFGNMIVKELSVSYNLNGPRTELTAQLRKILINYGDSTGQMSEYYRQIISCTGDGSNRQFFDFKVQLYDRRKVTNYDFKDQLKLNIGKIKVICLVKFVNELVDFMDPIVNPLPSGLTEQVKEQAYEAVKNAYQETKSEKGNRIYLDIHITSPQVIIPQNSHCLSGFLVDLGTLNVTNEFLDEGDRDQVSCIQKFNIELLNLEIKRINYKPGVNYFCEYKEQVMNPISLNCKALMPVINLEPDKYADLDIYVQLNDVELMVSKKTAKLLFAILDENLNEGIKSREEMAPKEVVKKIDDKKDDKPVRDRINFKMYLDLNQIKLIIIELKQVPKQISSGESKRNLDVLSSGSKDDYSVYLSVKSQSAIQSNVDSDVSSKSTWSKTMSNRSFFSHFEIQSIKFKFVKNENTSWRADLNMRSLVLNDVRPDSNLAVKEMFVSSKEKDFIQITYLVNSIGQAKLDFLLDNLKINLCLPYVLRLYQIAMEAISSDKKPQPAQVKKNSNQTPHQEAQVQNTSLVVNGKVNLNEVVLYAQPEKLNSKILVMDALVLIKFESINNKSSLEIELIRLGLRLGEHNSNRKGIPFLTPCSAKVTMKQDDPTKPAQYKAQIDSLYFNMTRSLYEVVIGVVTSINQTGTEIIKKQIEERQLLENAEPFVKHRVDPSEYDSVKKPDNTDTISQIVDNEEITTKVSEILDLKINQAFINFCEESNDLQPLAIVKIQLEGKIANWSKNLHCKASLALEASYYNDILSNWEPLVENIMQKEDDYRPWILSLWFAMEPGGILQTGLESQTIEFPVKDLDYSEVEVKVEQRAIDVSSLTEPIVLEEEPKKQKKFKKIKDNDDEVDIEPEVDKTVKASYVLIESNDLLNLNLTPSAYKVIIYLASITSGSDKEFMESKEKPPLKFLNFLGENCELTLSPKNYLKPENAIGFKIKFSSTKSLNEGQEEEEGHDEIQRIVNNSQRSQIDTTYNDNYKFIFSLAHFERCKLGMKNDGSYIFSLRSSSNNQDLNEDNLLLKSNIKYNVMYKVRTLYGRRKIIFSSPLQIENYTQINLYIWVEMTPILGQNEHKFKFLSKVETDGKIYAAIFRLIPDKIFYVPLYFAYNCKLYVSPDNGLFAPSQIFDLRGYNLRVEDYSDVTCKRLHQAEHDFNLFRKLSLNVRSHRNVMPAMHANYKVCLYTPIKLINSLPFQIRIDIDRDGEVLFNPTLEPGDSLNLNLRPESLSSCKIHLINYLNVSWLGLVNLNKLIETKDEVLKIEMNVAPTNEMEVRSKHPSVSVSYKQPNEFMFYCPYWLINKSGQPITIKTVESKPRYFDIPDDSILLFDYRYIDKDNKVRLTTKNGGFSDSFSLETVGTTGMIQCSDGRRVYNFLMRITMSNSSRTKLITFAPFLSVANHLDEPLQIRESYRNEKSNSKHNWVQVDKTTDNNKPVALWPETPGDNRPVMFVIRTNDNKETQPFILENPGRFVLMPKSTTNDESITPNNILTVLISGGSTNPVTIVVRKYQYGDSVAKFLNLCDDIHISLYNKNSTWNIEPFTSMFFTWPDLQTRELKWSVNTCDKKEALNLTKSGNEIFKFLIEKKENSILNNSDTDHENDQSKTLIKNKKLDLKEIEVSCVSYLEDGQRVILFTTDPSLAEIERTKEASNMEIFVNFRGVQLSVVNNVNLEVSTISIKESKSSWEIVSESTVRIFTKDYSEWLESLYAKYLFNLHSVESLRVNSNLHLFNGEYNDERFEINFKLMKIMRPEIGRLKRRYYPGLVVQYRTSTNMMSLKCSVYKIQIDNQLPDAYFPIVFHKTPTRIIDEADIVLPFFNLSLFTEQQNVTQIYRNFECVLQEFYLKADKGFILSMKDWYDAAIMTSSREDKSFDLSDENCMDVPNVLILVDEDKSMLEKMKMDIKLTKEIMEYKNPTGAIKQSAHIRFEIFKLSPIVFNLSFSVNGEAHTDDKIVSSAASDYIFNFFLESIGASLTEFKDVKFTFNKFEMENETKTWKEMYDVLFDHYKIQALHQAYVLILGLDVLGNPFGLVNDFSEGFTSLFYDPLVDYIFEKKGGENRVNLEFATKVRLTINKTISSAAGSGSLITGSIGRVLATFTFDKDYKKKRQYIISKLSTSTLTDTVSSASKGIVRGLIYGLTGVVNKPIDEGKKGTKGVFVGMGKGFVGLFAKPVGSIFDGVSLTLDGIKRFAQSAEPITNVRLPRHLINDVSILPYSEYQAEGYEILRDLQNDDIALDEFYWAHLFIVNKYVKSTLLFITDTNIYRLKRTSTQILKQWKIMGEHLPLHKIKNVQFIPFDIQKLKNHNRVTESYIKKKLAPYVMGNDLSKAEVTCLYVVSSDKDVDYYDLKSSGLKNLLLIADMPVCEWLRDKIQSANKYYQELKNFIEIVD</sequence>
<comment type="caution">
    <text evidence="9">The sequence shown here is derived from an EMBL/GenBank/DDBJ whole genome shotgun (WGS) entry which is preliminary data.</text>
</comment>
<comment type="similarity">
    <text evidence="1">Belongs to the VPS13 family.</text>
</comment>
<evidence type="ECO:0000313" key="9">
    <source>
        <dbReference type="EMBL" id="CAF0714006.1"/>
    </source>
</evidence>
<evidence type="ECO:0000259" key="7">
    <source>
        <dbReference type="Pfam" id="PF25036"/>
    </source>
</evidence>
<protein>
    <submittedName>
        <fullName evidence="9">Uncharacterized protein</fullName>
    </submittedName>
</protein>
<dbReference type="InterPro" id="IPR009543">
    <property type="entry name" value="VPS13_VAB"/>
</dbReference>
<dbReference type="InterPro" id="IPR026854">
    <property type="entry name" value="VPS13_N"/>
</dbReference>
<dbReference type="InterPro" id="IPR056748">
    <property type="entry name" value="VPS13-like_C"/>
</dbReference>
<evidence type="ECO:0000313" key="10">
    <source>
        <dbReference type="Proteomes" id="UP000663879"/>
    </source>
</evidence>
<keyword evidence="3" id="KW-0445">Lipid transport</keyword>
<dbReference type="Pfam" id="PF25036">
    <property type="entry name" value="VPS13_VAB"/>
    <property type="match status" value="1"/>
</dbReference>
<dbReference type="InterPro" id="IPR056747">
    <property type="entry name" value="VPS13-like_M"/>
</dbReference>
<evidence type="ECO:0000256" key="4">
    <source>
        <dbReference type="SAM" id="MobiDB-lite"/>
    </source>
</evidence>
<accession>A0A813M8P1</accession>
<reference evidence="9" key="1">
    <citation type="submission" date="2021-02" db="EMBL/GenBank/DDBJ databases">
        <authorList>
            <person name="Nowell W R."/>
        </authorList>
    </citation>
    <scope>NUCLEOTIDE SEQUENCE</scope>
    <source>
        <strain evidence="9">Ploen Becks lab</strain>
    </source>
</reference>
<name>A0A813M8P1_9BILA</name>
<dbReference type="OrthoDB" id="428159at2759"/>
<evidence type="ECO:0000256" key="2">
    <source>
        <dbReference type="ARBA" id="ARBA00022448"/>
    </source>
</evidence>
<evidence type="ECO:0000259" key="5">
    <source>
        <dbReference type="Pfam" id="PF12624"/>
    </source>
</evidence>
<feature type="domain" description="Chorein N-terminal" evidence="5">
    <location>
        <begin position="31"/>
        <end position="457"/>
    </location>
</feature>
<feature type="domain" description="Intermembrane lipid transfer protein VPS13-like C-terminal" evidence="8">
    <location>
        <begin position="3246"/>
        <end position="3340"/>
    </location>
</feature>
<dbReference type="Pfam" id="PF12624">
    <property type="entry name" value="VPS13_N"/>
    <property type="match status" value="1"/>
</dbReference>
<dbReference type="GO" id="GO:0006623">
    <property type="term" value="P:protein targeting to vacuole"/>
    <property type="evidence" value="ECO:0007669"/>
    <property type="project" value="TreeGrafter"/>
</dbReference>
<evidence type="ECO:0000259" key="6">
    <source>
        <dbReference type="Pfam" id="PF25033"/>
    </source>
</evidence>
<dbReference type="GO" id="GO:0006869">
    <property type="term" value="P:lipid transport"/>
    <property type="evidence" value="ECO:0007669"/>
    <property type="project" value="UniProtKB-KW"/>
</dbReference>
<dbReference type="Proteomes" id="UP000663879">
    <property type="component" value="Unassembled WGS sequence"/>
</dbReference>
<feature type="domain" description="Vacuolar protein sorting-associated protein 13 VPS13 adaptor binding" evidence="7">
    <location>
        <begin position="2086"/>
        <end position="2524"/>
    </location>
</feature>
<dbReference type="PANTHER" id="PTHR16166:SF93">
    <property type="entry name" value="INTERMEMBRANE LIPID TRANSFER PROTEIN VPS13"/>
    <property type="match status" value="1"/>
</dbReference>
<dbReference type="EMBL" id="CAJNOC010000089">
    <property type="protein sequence ID" value="CAF0714006.1"/>
    <property type="molecule type" value="Genomic_DNA"/>
</dbReference>
<keyword evidence="2" id="KW-0813">Transport</keyword>
<feature type="region of interest" description="Disordered" evidence="4">
    <location>
        <begin position="1544"/>
        <end position="1563"/>
    </location>
</feature>
<evidence type="ECO:0000256" key="3">
    <source>
        <dbReference type="ARBA" id="ARBA00023055"/>
    </source>
</evidence>
<evidence type="ECO:0000259" key="8">
    <source>
        <dbReference type="Pfam" id="PF25037"/>
    </source>
</evidence>
<keyword evidence="10" id="KW-1185">Reference proteome</keyword>
<organism evidence="9 10">
    <name type="scientific">Brachionus calyciflorus</name>
    <dbReference type="NCBI Taxonomy" id="104777"/>
    <lineage>
        <taxon>Eukaryota</taxon>
        <taxon>Metazoa</taxon>
        <taxon>Spiralia</taxon>
        <taxon>Gnathifera</taxon>
        <taxon>Rotifera</taxon>
        <taxon>Eurotatoria</taxon>
        <taxon>Monogononta</taxon>
        <taxon>Pseudotrocha</taxon>
        <taxon>Ploima</taxon>
        <taxon>Brachionidae</taxon>
        <taxon>Brachionus</taxon>
    </lineage>
</organism>
<proteinExistence type="inferred from homology"/>
<dbReference type="Pfam" id="PF25033">
    <property type="entry name" value="VPS13_M"/>
    <property type="match status" value="1"/>
</dbReference>